<protein>
    <recommendedName>
        <fullName evidence="1">DAGKc domain-containing protein</fullName>
    </recommendedName>
</protein>
<evidence type="ECO:0000259" key="1">
    <source>
        <dbReference type="PROSITE" id="PS50146"/>
    </source>
</evidence>
<proteinExistence type="predicted"/>
<dbReference type="RefSeq" id="WP_160681058.1">
    <property type="nucleotide sequence ID" value="NZ_WTYW01000001.1"/>
</dbReference>
<dbReference type="Proteomes" id="UP000433104">
    <property type="component" value="Unassembled WGS sequence"/>
</dbReference>
<dbReference type="InterPro" id="IPR016064">
    <property type="entry name" value="NAD/diacylglycerol_kinase_sf"/>
</dbReference>
<evidence type="ECO:0000313" key="3">
    <source>
        <dbReference type="Proteomes" id="UP000433104"/>
    </source>
</evidence>
<reference evidence="2 3" key="1">
    <citation type="submission" date="2019-12" db="EMBL/GenBank/DDBJ databases">
        <title>Genomic-based taxomic classification of the family Erythrobacteraceae.</title>
        <authorList>
            <person name="Xu L."/>
        </authorList>
    </citation>
    <scope>NUCLEOTIDE SEQUENCE [LARGE SCALE GENOMIC DNA]</scope>
    <source>
        <strain evidence="2 3">MCCC 1A09962</strain>
    </source>
</reference>
<organism evidence="2 3">
    <name type="scientific">Parapontixanthobacter aurantiacus</name>
    <dbReference type="NCBI Taxonomy" id="1463599"/>
    <lineage>
        <taxon>Bacteria</taxon>
        <taxon>Pseudomonadati</taxon>
        <taxon>Pseudomonadota</taxon>
        <taxon>Alphaproteobacteria</taxon>
        <taxon>Sphingomonadales</taxon>
        <taxon>Erythrobacteraceae</taxon>
        <taxon>Parapontixanthobacter</taxon>
    </lineage>
</organism>
<dbReference type="EMBL" id="WTYW01000001">
    <property type="protein sequence ID" value="MXO84488.1"/>
    <property type="molecule type" value="Genomic_DNA"/>
</dbReference>
<dbReference type="SUPFAM" id="SSF111331">
    <property type="entry name" value="NAD kinase/diacylglycerol kinase-like"/>
    <property type="match status" value="1"/>
</dbReference>
<accession>A0A844Z9K3</accession>
<keyword evidence="3" id="KW-1185">Reference proteome</keyword>
<name>A0A844Z9K3_9SPHN</name>
<gene>
    <name evidence="2" type="ORF">GRI38_00350</name>
</gene>
<dbReference type="GO" id="GO:0016301">
    <property type="term" value="F:kinase activity"/>
    <property type="evidence" value="ECO:0007669"/>
    <property type="project" value="InterPro"/>
</dbReference>
<dbReference type="OrthoDB" id="9815110at2"/>
<dbReference type="PROSITE" id="PS50146">
    <property type="entry name" value="DAGK"/>
    <property type="match status" value="1"/>
</dbReference>
<dbReference type="Pfam" id="PF19279">
    <property type="entry name" value="YegS_C"/>
    <property type="match status" value="1"/>
</dbReference>
<dbReference type="Gene3D" id="3.40.50.10330">
    <property type="entry name" value="Probable inorganic polyphosphate/atp-NAD kinase, domain 1"/>
    <property type="match status" value="1"/>
</dbReference>
<dbReference type="InterPro" id="IPR001206">
    <property type="entry name" value="Diacylglycerol_kinase_cat_dom"/>
</dbReference>
<dbReference type="AlphaFoldDB" id="A0A844Z9K3"/>
<sequence>MRIALVYNMRLAPRRMARVERLAEVLTQRGHHISHFGGDAFDAARDAEKFDCIVMAGGDGTARLVIGSQRHPADLPPLAIYPIGTINLLARELNYPRDPERFAARIENPAARTVTRLARLDDTLFLACASIGFDAQTVAVVSEELKLKIGRFAYVAALLSLLKDWPRRPLALTIDGEPVAAEALFVLRGRFYAGPWTLDRQARLEHEKLRALALPHARRRDIVRLLTYALTGSRIPHGRWHFLEADRIEVRCASDTAIQADGDVIAQGPVTFTLTEEAVTFL</sequence>
<dbReference type="Gene3D" id="2.60.200.40">
    <property type="match status" value="1"/>
</dbReference>
<dbReference type="InterPro" id="IPR017438">
    <property type="entry name" value="ATP-NAD_kinase_N"/>
</dbReference>
<feature type="domain" description="DAGKc" evidence="1">
    <location>
        <begin position="1"/>
        <end position="124"/>
    </location>
</feature>
<evidence type="ECO:0000313" key="2">
    <source>
        <dbReference type="EMBL" id="MXO84488.1"/>
    </source>
</evidence>
<dbReference type="Pfam" id="PF00781">
    <property type="entry name" value="DAGK_cat"/>
    <property type="match status" value="1"/>
</dbReference>
<dbReference type="InterPro" id="IPR045540">
    <property type="entry name" value="YegS/DAGK_C"/>
</dbReference>
<comment type="caution">
    <text evidence="2">The sequence shown here is derived from an EMBL/GenBank/DDBJ whole genome shotgun (WGS) entry which is preliminary data.</text>
</comment>